<dbReference type="InterPro" id="IPR028082">
    <property type="entry name" value="Peripla_BP_I"/>
</dbReference>
<evidence type="ECO:0000256" key="3">
    <source>
        <dbReference type="ARBA" id="ARBA00023163"/>
    </source>
</evidence>
<dbReference type="InterPro" id="IPR001387">
    <property type="entry name" value="Cro/C1-type_HTH"/>
</dbReference>
<reference evidence="6 7" key="1">
    <citation type="submission" date="2019-06" db="EMBL/GenBank/DDBJ databases">
        <title>Genome sequencing of plant associated microbes to promote plant fitness in Sorghum bicolor and Oryza sativa.</title>
        <authorList>
            <person name="Coleman-Derr D."/>
        </authorList>
    </citation>
    <scope>NUCLEOTIDE SEQUENCE [LARGE SCALE GENOMIC DNA]</scope>
    <source>
        <strain evidence="6 7">KV-663</strain>
    </source>
</reference>
<dbReference type="AlphaFoldDB" id="A0A543HGB9"/>
<dbReference type="PANTHER" id="PTHR30146:SF153">
    <property type="entry name" value="LACTOSE OPERON REPRESSOR"/>
    <property type="match status" value="1"/>
</dbReference>
<evidence type="ECO:0000313" key="6">
    <source>
        <dbReference type="EMBL" id="TQM57358.1"/>
    </source>
</evidence>
<dbReference type="Pfam" id="PF00356">
    <property type="entry name" value="LacI"/>
    <property type="match status" value="1"/>
</dbReference>
<evidence type="ECO:0000256" key="2">
    <source>
        <dbReference type="ARBA" id="ARBA00023125"/>
    </source>
</evidence>
<gene>
    <name evidence="6" type="ORF">FBY41_4182</name>
</gene>
<dbReference type="PROSITE" id="PS50943">
    <property type="entry name" value="HTH_CROC1"/>
    <property type="match status" value="1"/>
</dbReference>
<dbReference type="SUPFAM" id="SSF53822">
    <property type="entry name" value="Periplasmic binding protein-like I"/>
    <property type="match status" value="1"/>
</dbReference>
<dbReference type="Gene3D" id="3.40.50.2300">
    <property type="match status" value="2"/>
</dbReference>
<dbReference type="InterPro" id="IPR000843">
    <property type="entry name" value="HTH_LacI"/>
</dbReference>
<dbReference type="SUPFAM" id="SSF47413">
    <property type="entry name" value="lambda repressor-like DNA-binding domains"/>
    <property type="match status" value="1"/>
</dbReference>
<keyword evidence="2" id="KW-0238">DNA-binding</keyword>
<protein>
    <submittedName>
        <fullName evidence="6">LacI family transcriptional regulator</fullName>
    </submittedName>
</protein>
<dbReference type="PANTHER" id="PTHR30146">
    <property type="entry name" value="LACI-RELATED TRANSCRIPTIONAL REPRESSOR"/>
    <property type="match status" value="1"/>
</dbReference>
<dbReference type="PROSITE" id="PS50932">
    <property type="entry name" value="HTH_LACI_2"/>
    <property type="match status" value="1"/>
</dbReference>
<dbReference type="GO" id="GO:0003700">
    <property type="term" value="F:DNA-binding transcription factor activity"/>
    <property type="evidence" value="ECO:0007669"/>
    <property type="project" value="TreeGrafter"/>
</dbReference>
<dbReference type="CDD" id="cd01392">
    <property type="entry name" value="HTH_LacI"/>
    <property type="match status" value="1"/>
</dbReference>
<evidence type="ECO:0000313" key="7">
    <source>
        <dbReference type="Proteomes" id="UP000316747"/>
    </source>
</evidence>
<organism evidence="6 7">
    <name type="scientific">Humibacillus xanthopallidus</name>
    <dbReference type="NCBI Taxonomy" id="412689"/>
    <lineage>
        <taxon>Bacteria</taxon>
        <taxon>Bacillati</taxon>
        <taxon>Actinomycetota</taxon>
        <taxon>Actinomycetes</taxon>
        <taxon>Micrococcales</taxon>
        <taxon>Intrasporangiaceae</taxon>
        <taxon>Humibacillus</taxon>
    </lineage>
</organism>
<keyword evidence="3" id="KW-0804">Transcription</keyword>
<dbReference type="InterPro" id="IPR010982">
    <property type="entry name" value="Lambda_DNA-bd_dom_sf"/>
</dbReference>
<dbReference type="Proteomes" id="UP000316747">
    <property type="component" value="Unassembled WGS sequence"/>
</dbReference>
<keyword evidence="7" id="KW-1185">Reference proteome</keyword>
<evidence type="ECO:0000259" key="5">
    <source>
        <dbReference type="PROSITE" id="PS50943"/>
    </source>
</evidence>
<feature type="domain" description="HTH cro/C1-type" evidence="5">
    <location>
        <begin position="22"/>
        <end position="51"/>
    </location>
</feature>
<name>A0A543HGB9_9MICO</name>
<accession>A0A543HGB9</accession>
<dbReference type="CDD" id="cd06267">
    <property type="entry name" value="PBP1_LacI_sugar_binding-like"/>
    <property type="match status" value="1"/>
</dbReference>
<evidence type="ECO:0000259" key="4">
    <source>
        <dbReference type="PROSITE" id="PS50932"/>
    </source>
</evidence>
<keyword evidence="1" id="KW-0805">Transcription regulation</keyword>
<dbReference type="InterPro" id="IPR046335">
    <property type="entry name" value="LacI/GalR-like_sensor"/>
</dbReference>
<feature type="domain" description="HTH lacI-type" evidence="4">
    <location>
        <begin position="21"/>
        <end position="75"/>
    </location>
</feature>
<dbReference type="GO" id="GO:0000976">
    <property type="term" value="F:transcription cis-regulatory region binding"/>
    <property type="evidence" value="ECO:0007669"/>
    <property type="project" value="TreeGrafter"/>
</dbReference>
<dbReference type="Pfam" id="PF13377">
    <property type="entry name" value="Peripla_BP_3"/>
    <property type="match status" value="1"/>
</dbReference>
<evidence type="ECO:0000256" key="1">
    <source>
        <dbReference type="ARBA" id="ARBA00023015"/>
    </source>
</evidence>
<dbReference type="EMBL" id="VFPM01000004">
    <property type="protein sequence ID" value="TQM57358.1"/>
    <property type="molecule type" value="Genomic_DNA"/>
</dbReference>
<dbReference type="Gene3D" id="1.10.260.40">
    <property type="entry name" value="lambda repressor-like DNA-binding domains"/>
    <property type="match status" value="1"/>
</dbReference>
<comment type="caution">
    <text evidence="6">The sequence shown here is derived from an EMBL/GenBank/DDBJ whole genome shotgun (WGS) entry which is preliminary data.</text>
</comment>
<sequence>MPTTMSSDTGAAPLAYGERMPTIADVAREAGVAPSTVSYVLSGKRTISAETRARVEAGIARLGYRPNAGARALASASTKIVGLVVPLRTDVNVPVIMQFVAAITVECRRHDYDVLLLTKDEGPEAVSRVVQGSMADAIIVMDVEADEPRLESLRGTGFPVVLIGVPDSPGEFACVDLDFAAAARVCVERLAGLGHTHVSLLGATPAVYDRGTSYALRFRAGFEEAARSLGVSGSVHAVGADHREVESVLDRLLHDEPEVTGLVVHNEAALSPLLQSLRAAGREVPEGMSVVALCPDDIAETQAVPLDAVSIPATDVGRRAVELAMSQLRGEPTVQELLPPHLTVRGSAVPPRRG</sequence>
<dbReference type="SMART" id="SM00354">
    <property type="entry name" value="HTH_LACI"/>
    <property type="match status" value="1"/>
</dbReference>
<proteinExistence type="predicted"/>